<sequence>MVLSVCSPYFRELFQMNPCKHPIVFMKDVSYVAMRDLLTFMYQGEVQVNQEQLTTFIKTAEALQIKGLTSDGNNEAVEIIDDQPEEIITTKVIPPVHVTQENEIITKPTQKTKKVLSSASTSSYPPVKRQKPSSPTRDKPLTVTLKADTAPSSLTTEQKPPTSEQLLHFKMEPYEADQSDATQVDAYDENPDDTFGEDGMDEGAVDDPDYNTMLKGEDEPQASTSGDALGEGQDMAALKSDNRRKRVTTRMRLVIDGFVYHNNIIAGSPPLRYLGCSELRRSGCRGRATLPVNGDSTQLKLTHPHNHPPDLNAEEKVTFMKELRRLVKQMGKCTLKHVYETVAEFLVVSKRNLVLQISNGCNGDTVQIDLFLITSLEEREIIKLIYYRCANKKSSGCLATAVLAKNASIDTLTILRPHNHPLDKAMEMKYNFEMELTKAVKNSSAPIKNLYDTLAEIHPESAKLVPYDQNLYNRLKRRRSSPYNVFGECCTATAKIDGNATSEHLKVIRPHNHPPDGTIEVKVIFETQLRKAVQNMTNMDNRRVTDFSLSHIILETIVKRPRKKKAEPERIILNGFLYHTSVVRHNPAVRYLVCSKYISAGCRGRAILPINADHSNLRITQPHNHPPDNTVAEKYDFLKRLKLAVQGLPKVQLKMVFDEVVQYHPKISGEYTYESLRSSLRRWRKEAEHINE</sequence>
<proteinExistence type="predicted"/>
<keyword evidence="2" id="KW-1185">Reference proteome</keyword>
<reference evidence="1" key="1">
    <citation type="submission" date="2022-04" db="EMBL/GenBank/DDBJ databases">
        <title>Chromosome-scale genome assembly of Holotrichia oblita Faldermann.</title>
        <authorList>
            <person name="Rongchong L."/>
        </authorList>
    </citation>
    <scope>NUCLEOTIDE SEQUENCE</scope>
    <source>
        <strain evidence="1">81SQS9</strain>
    </source>
</reference>
<gene>
    <name evidence="1" type="ORF">MML48_7g00007022</name>
</gene>
<comment type="caution">
    <text evidence="1">The sequence shown here is derived from an EMBL/GenBank/DDBJ whole genome shotgun (WGS) entry which is preliminary data.</text>
</comment>
<dbReference type="EMBL" id="CM043021">
    <property type="protein sequence ID" value="KAI4457473.1"/>
    <property type="molecule type" value="Genomic_DNA"/>
</dbReference>
<accession>A0ACB9SRT1</accession>
<protein>
    <submittedName>
        <fullName evidence="1">Btb domain transcription factor</fullName>
    </submittedName>
</protein>
<organism evidence="1 2">
    <name type="scientific">Holotrichia oblita</name>
    <name type="common">Chafer beetle</name>
    <dbReference type="NCBI Taxonomy" id="644536"/>
    <lineage>
        <taxon>Eukaryota</taxon>
        <taxon>Metazoa</taxon>
        <taxon>Ecdysozoa</taxon>
        <taxon>Arthropoda</taxon>
        <taxon>Hexapoda</taxon>
        <taxon>Insecta</taxon>
        <taxon>Pterygota</taxon>
        <taxon>Neoptera</taxon>
        <taxon>Endopterygota</taxon>
        <taxon>Coleoptera</taxon>
        <taxon>Polyphaga</taxon>
        <taxon>Scarabaeiformia</taxon>
        <taxon>Scarabaeidae</taxon>
        <taxon>Melolonthinae</taxon>
        <taxon>Holotrichia</taxon>
    </lineage>
</organism>
<name>A0ACB9SRT1_HOLOL</name>
<dbReference type="Proteomes" id="UP001056778">
    <property type="component" value="Chromosome 7"/>
</dbReference>
<evidence type="ECO:0000313" key="2">
    <source>
        <dbReference type="Proteomes" id="UP001056778"/>
    </source>
</evidence>
<evidence type="ECO:0000313" key="1">
    <source>
        <dbReference type="EMBL" id="KAI4457473.1"/>
    </source>
</evidence>